<sequence>MPIFSFYTVSFCTLFQKLWNATSSHSLLSLIKIIQLSFLITYHTFAPVSVYYVVYRAFKRPNCVMSAREREALKRQNSLHQFQHIILKETKWLHGSCRI</sequence>
<dbReference type="EMBL" id="GEEE01008325">
    <property type="protein sequence ID" value="JAP54900.1"/>
    <property type="molecule type" value="Transcribed_RNA"/>
</dbReference>
<keyword evidence="2" id="KW-0328">Glycosyltransferase</keyword>
<reference evidence="2" key="1">
    <citation type="submission" date="2016-01" db="EMBL/GenBank/DDBJ databases">
        <title>Reference transcriptome for the parasite Schistocephalus solidus: insights into the molecular evolution of parasitism.</title>
        <authorList>
            <person name="Hebert F.O."/>
            <person name="Grambauer S."/>
            <person name="Barber I."/>
            <person name="Landry C.R."/>
            <person name="Aubin-Horth N."/>
        </authorList>
    </citation>
    <scope>NUCLEOTIDE SEQUENCE</scope>
</reference>
<keyword evidence="2" id="KW-0808">Transferase</keyword>
<feature type="transmembrane region" description="Helical" evidence="1">
    <location>
        <begin position="30"/>
        <end position="55"/>
    </location>
</feature>
<dbReference type="GO" id="GO:0016757">
    <property type="term" value="F:glycosyltransferase activity"/>
    <property type="evidence" value="ECO:0007669"/>
    <property type="project" value="UniProtKB-KW"/>
</dbReference>
<proteinExistence type="predicted"/>
<keyword evidence="1" id="KW-0812">Transmembrane</keyword>
<evidence type="ECO:0000256" key="1">
    <source>
        <dbReference type="SAM" id="Phobius"/>
    </source>
</evidence>
<accession>A0A0X3PUS3</accession>
<organism evidence="2">
    <name type="scientific">Schistocephalus solidus</name>
    <name type="common">Tapeworm</name>
    <dbReference type="NCBI Taxonomy" id="70667"/>
    <lineage>
        <taxon>Eukaryota</taxon>
        <taxon>Metazoa</taxon>
        <taxon>Spiralia</taxon>
        <taxon>Lophotrochozoa</taxon>
        <taxon>Platyhelminthes</taxon>
        <taxon>Cestoda</taxon>
        <taxon>Eucestoda</taxon>
        <taxon>Diphyllobothriidea</taxon>
        <taxon>Diphyllobothriidae</taxon>
        <taxon>Schistocephalus</taxon>
    </lineage>
</organism>
<protein>
    <submittedName>
        <fullName evidence="2">Glycoprotein 3-alpha-L-fucosyltransferase A</fullName>
    </submittedName>
</protein>
<keyword evidence="1" id="KW-1133">Transmembrane helix</keyword>
<name>A0A0X3PUS3_SCHSO</name>
<evidence type="ECO:0000313" key="2">
    <source>
        <dbReference type="EMBL" id="JAP54900.1"/>
    </source>
</evidence>
<gene>
    <name evidence="2" type="primary">FUCTA</name>
    <name evidence="2" type="ORF">TR160107</name>
</gene>
<keyword evidence="1" id="KW-0472">Membrane</keyword>
<dbReference type="AlphaFoldDB" id="A0A0X3PUS3"/>